<dbReference type="GO" id="GO:0016301">
    <property type="term" value="F:kinase activity"/>
    <property type="evidence" value="ECO:0007669"/>
    <property type="project" value="UniProtKB-KW"/>
</dbReference>
<feature type="transmembrane region" description="Helical" evidence="5">
    <location>
        <begin position="23"/>
        <end position="45"/>
    </location>
</feature>
<feature type="transmembrane region" description="Helical" evidence="5">
    <location>
        <begin position="121"/>
        <end position="140"/>
    </location>
</feature>
<feature type="compositionally biased region" description="Basic and acidic residues" evidence="4">
    <location>
        <begin position="397"/>
        <end position="410"/>
    </location>
</feature>
<dbReference type="InterPro" id="IPR036890">
    <property type="entry name" value="HATPase_C_sf"/>
</dbReference>
<dbReference type="InterPro" id="IPR011712">
    <property type="entry name" value="Sig_transdc_His_kin_sub3_dim/P"/>
</dbReference>
<dbReference type="Proteomes" id="UP001316384">
    <property type="component" value="Chromosome"/>
</dbReference>
<dbReference type="Pfam" id="PF07730">
    <property type="entry name" value="HisKA_3"/>
    <property type="match status" value="1"/>
</dbReference>
<evidence type="ECO:0000256" key="1">
    <source>
        <dbReference type="ARBA" id="ARBA00022679"/>
    </source>
</evidence>
<accession>A0ABY5KK20</accession>
<proteinExistence type="predicted"/>
<dbReference type="PIRSF" id="PIRSF037434">
    <property type="entry name" value="STHK_ChrS"/>
    <property type="match status" value="1"/>
</dbReference>
<dbReference type="Gene3D" id="1.20.5.1930">
    <property type="match status" value="1"/>
</dbReference>
<feature type="transmembrane region" description="Helical" evidence="5">
    <location>
        <begin position="85"/>
        <end position="115"/>
    </location>
</feature>
<evidence type="ECO:0000259" key="6">
    <source>
        <dbReference type="SMART" id="SM00387"/>
    </source>
</evidence>
<evidence type="ECO:0000256" key="5">
    <source>
        <dbReference type="SAM" id="Phobius"/>
    </source>
</evidence>
<organism evidence="7 8">
    <name type="scientific">Cellulomonas xiejunii</name>
    <dbReference type="NCBI Taxonomy" id="2968083"/>
    <lineage>
        <taxon>Bacteria</taxon>
        <taxon>Bacillati</taxon>
        <taxon>Actinomycetota</taxon>
        <taxon>Actinomycetes</taxon>
        <taxon>Micrococcales</taxon>
        <taxon>Cellulomonadaceae</taxon>
        <taxon>Cellulomonas</taxon>
    </lineage>
</organism>
<dbReference type="InterPro" id="IPR003594">
    <property type="entry name" value="HATPase_dom"/>
</dbReference>
<evidence type="ECO:0000256" key="3">
    <source>
        <dbReference type="ARBA" id="ARBA00023012"/>
    </source>
</evidence>
<dbReference type="EMBL" id="CP101987">
    <property type="protein sequence ID" value="UUI70816.1"/>
    <property type="molecule type" value="Genomic_DNA"/>
</dbReference>
<reference evidence="7 8" key="1">
    <citation type="submission" date="2022-07" db="EMBL/GenBank/DDBJ databases">
        <title>Novel species in genus cellulomonas.</title>
        <authorList>
            <person name="Ye L."/>
        </authorList>
    </citation>
    <scope>NUCLEOTIDE SEQUENCE [LARGE SCALE GENOMIC DNA]</scope>
    <source>
        <strain evidence="8">zg-B89</strain>
    </source>
</reference>
<name>A0ABY5KK20_9CELL</name>
<sequence>MSPADARPVTPTVDRRGFWLRTLLMYDLVFVGMTAVYLLAVLTQATSLADGAVPLTTMSVLALAYAVVGRRAAQRGSARLADGYLVVLLVVVVVQVADGDIGSVLLFLGFLQIWFFSRTRVAGVVWAAALTLGITTAAVLRVQATGPQVAEIAAEFGTALLFAVVLGLWITRVAEQSEERAYLLDELRATQEALAASHHAAGVVAERQRLAAEIHDTLAQGFTSVVMLAETAAVENARGHVDRVAARLEHIEGVARDNLAEARTLVAATAPPDLQDGTLADALVRLAVRFGDETGVRVDVVDDTGDAVGAEAQVVLLRAAQESLANVRRHAGASHVRIGLAGVDDEVVLEIVDDGRGLPQDVAEGHGLRGMRARADAAGGTLEVTGQPGVGTRLRLRVPDGRRATTDPDRAGPSGTAGAPPDPHLTGASS</sequence>
<dbReference type="SMART" id="SM00387">
    <property type="entry name" value="HATPase_c"/>
    <property type="match status" value="1"/>
</dbReference>
<feature type="region of interest" description="Disordered" evidence="4">
    <location>
        <begin position="385"/>
        <end position="430"/>
    </location>
</feature>
<feature type="transmembrane region" description="Helical" evidence="5">
    <location>
        <begin position="51"/>
        <end position="73"/>
    </location>
</feature>
<keyword evidence="2 7" id="KW-0418">Kinase</keyword>
<dbReference type="InterPro" id="IPR017205">
    <property type="entry name" value="Sig_transdc_His_kinase_ChrS"/>
</dbReference>
<dbReference type="PANTHER" id="PTHR24421">
    <property type="entry name" value="NITRATE/NITRITE SENSOR PROTEIN NARX-RELATED"/>
    <property type="match status" value="1"/>
</dbReference>
<keyword evidence="5" id="KW-0812">Transmembrane</keyword>
<keyword evidence="5" id="KW-0472">Membrane</keyword>
<feature type="transmembrane region" description="Helical" evidence="5">
    <location>
        <begin position="152"/>
        <end position="170"/>
    </location>
</feature>
<protein>
    <submittedName>
        <fullName evidence="7">Sensor histidine kinase</fullName>
    </submittedName>
</protein>
<keyword evidence="3" id="KW-0902">Two-component regulatory system</keyword>
<dbReference type="RefSeq" id="WP_227576158.1">
    <property type="nucleotide sequence ID" value="NZ_CP101987.1"/>
</dbReference>
<dbReference type="SUPFAM" id="SSF55874">
    <property type="entry name" value="ATPase domain of HSP90 chaperone/DNA topoisomerase II/histidine kinase"/>
    <property type="match status" value="1"/>
</dbReference>
<dbReference type="CDD" id="cd16917">
    <property type="entry name" value="HATPase_UhpB-NarQ-NarX-like"/>
    <property type="match status" value="1"/>
</dbReference>
<dbReference type="Gene3D" id="3.30.565.10">
    <property type="entry name" value="Histidine kinase-like ATPase, C-terminal domain"/>
    <property type="match status" value="1"/>
</dbReference>
<evidence type="ECO:0000256" key="2">
    <source>
        <dbReference type="ARBA" id="ARBA00022777"/>
    </source>
</evidence>
<gene>
    <name evidence="7" type="ORF">NP048_13565</name>
</gene>
<dbReference type="Pfam" id="PF02518">
    <property type="entry name" value="HATPase_c"/>
    <property type="match status" value="1"/>
</dbReference>
<keyword evidence="5" id="KW-1133">Transmembrane helix</keyword>
<dbReference type="InterPro" id="IPR050482">
    <property type="entry name" value="Sensor_HK_TwoCompSys"/>
</dbReference>
<evidence type="ECO:0000256" key="4">
    <source>
        <dbReference type="SAM" id="MobiDB-lite"/>
    </source>
</evidence>
<feature type="domain" description="Histidine kinase/HSP90-like ATPase" evidence="6">
    <location>
        <begin position="311"/>
        <end position="402"/>
    </location>
</feature>
<keyword evidence="8" id="KW-1185">Reference proteome</keyword>
<evidence type="ECO:0000313" key="8">
    <source>
        <dbReference type="Proteomes" id="UP001316384"/>
    </source>
</evidence>
<evidence type="ECO:0000313" key="7">
    <source>
        <dbReference type="EMBL" id="UUI70816.1"/>
    </source>
</evidence>
<keyword evidence="1" id="KW-0808">Transferase</keyword>